<evidence type="ECO:0000313" key="2">
    <source>
        <dbReference type="EMBL" id="KAL0451197.1"/>
    </source>
</evidence>
<dbReference type="InterPro" id="IPR000477">
    <property type="entry name" value="RT_dom"/>
</dbReference>
<dbReference type="PANTHER" id="PTHR33116">
    <property type="entry name" value="REVERSE TRANSCRIPTASE ZINC-BINDING DOMAIN-CONTAINING PROTEIN-RELATED-RELATED"/>
    <property type="match status" value="1"/>
</dbReference>
<dbReference type="PROSITE" id="PS50878">
    <property type="entry name" value="RT_POL"/>
    <property type="match status" value="1"/>
</dbReference>
<name>A0AAW2XAP8_9LAMI</name>
<reference evidence="2" key="1">
    <citation type="submission" date="2020-06" db="EMBL/GenBank/DDBJ databases">
        <authorList>
            <person name="Li T."/>
            <person name="Hu X."/>
            <person name="Zhang T."/>
            <person name="Song X."/>
            <person name="Zhang H."/>
            <person name="Dai N."/>
            <person name="Sheng W."/>
            <person name="Hou X."/>
            <person name="Wei L."/>
        </authorList>
    </citation>
    <scope>NUCLEOTIDE SEQUENCE</scope>
    <source>
        <strain evidence="2">KEN1</strain>
        <tissue evidence="2">Leaf</tissue>
    </source>
</reference>
<proteinExistence type="predicted"/>
<reference evidence="2" key="2">
    <citation type="journal article" date="2024" name="Plant">
        <title>Genomic evolution and insights into agronomic trait innovations of Sesamum species.</title>
        <authorList>
            <person name="Miao H."/>
            <person name="Wang L."/>
            <person name="Qu L."/>
            <person name="Liu H."/>
            <person name="Sun Y."/>
            <person name="Le M."/>
            <person name="Wang Q."/>
            <person name="Wei S."/>
            <person name="Zheng Y."/>
            <person name="Lin W."/>
            <person name="Duan Y."/>
            <person name="Cao H."/>
            <person name="Xiong S."/>
            <person name="Wang X."/>
            <person name="Wei L."/>
            <person name="Li C."/>
            <person name="Ma Q."/>
            <person name="Ju M."/>
            <person name="Zhao R."/>
            <person name="Li G."/>
            <person name="Mu C."/>
            <person name="Tian Q."/>
            <person name="Mei H."/>
            <person name="Zhang T."/>
            <person name="Gao T."/>
            <person name="Zhang H."/>
        </authorList>
    </citation>
    <scope>NUCLEOTIDE SEQUENCE</scope>
    <source>
        <strain evidence="2">KEN1</strain>
    </source>
</reference>
<sequence>MVTLSGFFKAAWPIIGDEVTKAVQDFFASGKLLRQINATLITLIPKVASPAVVGEFRPISCCNVIYKVIKKVIVQRLQLVLSKIESPTQNAFVPGRRISNNILLAQELFSGYNRRDQPPRCAMKVDLRKAYDMLEWDFIISALTYLGFLLDLFHGLRNALRLAHSRSLLMANYGVFFPGARGIRQGDPMSPYLFVIAMEVLHLLLTQRVDQSEDFRYHWHCEKIGLVNLCFADDLLLFCRAEIQSVQLFRDALMIFVEWSGLEANPSKSQLIVSKAARDMRQHLLNVLGFQEGTLPVRYLGVPLISSRLMLGDSSPLLNKVDERLNGWGKLQLSFVARVQLLRSVISSLNTHWAMAFVLPKGVIRDIEARMRKFLWHGNSSSGMAKVAWKDVCKPIEGGGQGIRALEPLNRALMSQHFWSVVTQNQNSVWVTWVVAYRLKMGFVWTVSTNTRSWSWRKIIRLRNQLLGRTNTPS</sequence>
<dbReference type="EMBL" id="JACGWN010000004">
    <property type="protein sequence ID" value="KAL0451197.1"/>
    <property type="molecule type" value="Genomic_DNA"/>
</dbReference>
<dbReference type="InterPro" id="IPR043502">
    <property type="entry name" value="DNA/RNA_pol_sf"/>
</dbReference>
<dbReference type="CDD" id="cd01650">
    <property type="entry name" value="RT_nLTR_like"/>
    <property type="match status" value="1"/>
</dbReference>
<accession>A0AAW2XAP8</accession>
<evidence type="ECO:0000259" key="1">
    <source>
        <dbReference type="PROSITE" id="PS50878"/>
    </source>
</evidence>
<dbReference type="PANTHER" id="PTHR33116:SF76">
    <property type="entry name" value="DUF4283 DOMAIN-CONTAINING PROTEIN"/>
    <property type="match status" value="1"/>
</dbReference>
<comment type="caution">
    <text evidence="2">The sequence shown here is derived from an EMBL/GenBank/DDBJ whole genome shotgun (WGS) entry which is preliminary data.</text>
</comment>
<dbReference type="SUPFAM" id="SSF56672">
    <property type="entry name" value="DNA/RNA polymerases"/>
    <property type="match status" value="1"/>
</dbReference>
<gene>
    <name evidence="2" type="ORF">Slati_1097800</name>
</gene>
<organism evidence="2">
    <name type="scientific">Sesamum latifolium</name>
    <dbReference type="NCBI Taxonomy" id="2727402"/>
    <lineage>
        <taxon>Eukaryota</taxon>
        <taxon>Viridiplantae</taxon>
        <taxon>Streptophyta</taxon>
        <taxon>Embryophyta</taxon>
        <taxon>Tracheophyta</taxon>
        <taxon>Spermatophyta</taxon>
        <taxon>Magnoliopsida</taxon>
        <taxon>eudicotyledons</taxon>
        <taxon>Gunneridae</taxon>
        <taxon>Pentapetalae</taxon>
        <taxon>asterids</taxon>
        <taxon>lamiids</taxon>
        <taxon>Lamiales</taxon>
        <taxon>Pedaliaceae</taxon>
        <taxon>Sesamum</taxon>
    </lineage>
</organism>
<dbReference type="AlphaFoldDB" id="A0AAW2XAP8"/>
<dbReference type="Pfam" id="PF00078">
    <property type="entry name" value="RVT_1"/>
    <property type="match status" value="1"/>
</dbReference>
<feature type="domain" description="Reverse transcriptase" evidence="1">
    <location>
        <begin position="25"/>
        <end position="304"/>
    </location>
</feature>
<protein>
    <submittedName>
        <fullName evidence="2">Retrovirus-related Pol polyprotein from type-2 retrotransposable element R2DM</fullName>
    </submittedName>
</protein>